<evidence type="ECO:0000313" key="2">
    <source>
        <dbReference type="EMBL" id="KAK7728762.1"/>
    </source>
</evidence>
<dbReference type="AlphaFoldDB" id="A0AAN9TVA3"/>
<organism evidence="2 3">
    <name type="scientific">Cytospora paraplurivora</name>
    <dbReference type="NCBI Taxonomy" id="2898453"/>
    <lineage>
        <taxon>Eukaryota</taxon>
        <taxon>Fungi</taxon>
        <taxon>Dikarya</taxon>
        <taxon>Ascomycota</taxon>
        <taxon>Pezizomycotina</taxon>
        <taxon>Sordariomycetes</taxon>
        <taxon>Sordariomycetidae</taxon>
        <taxon>Diaporthales</taxon>
        <taxon>Cytosporaceae</taxon>
        <taxon>Cytospora</taxon>
    </lineage>
</organism>
<evidence type="ECO:0000256" key="1">
    <source>
        <dbReference type="SAM" id="MobiDB-lite"/>
    </source>
</evidence>
<sequence>MNYINAELEARGISDITTEEVIIVWDRIVSLDTSQVVVLRALPLNVDEDLPHPIREDISPRRAAPISQGSSYEQTDGSSAEESKALCGPEMEKYLSGVLGSVVAATIGINETDIDLSLALSEMEVPNFRRSGDVPFGRASEVMIYADKRFG</sequence>
<keyword evidence="3" id="KW-1185">Reference proteome</keyword>
<gene>
    <name evidence="2" type="ORF">SLS53_009367</name>
</gene>
<comment type="caution">
    <text evidence="2">The sequence shown here is derived from an EMBL/GenBank/DDBJ whole genome shotgun (WGS) entry which is preliminary data.</text>
</comment>
<evidence type="ECO:0000313" key="3">
    <source>
        <dbReference type="Proteomes" id="UP001320245"/>
    </source>
</evidence>
<dbReference type="Proteomes" id="UP001320245">
    <property type="component" value="Unassembled WGS sequence"/>
</dbReference>
<proteinExistence type="predicted"/>
<feature type="compositionally biased region" description="Polar residues" evidence="1">
    <location>
        <begin position="67"/>
        <end position="80"/>
    </location>
</feature>
<name>A0AAN9TVA3_9PEZI</name>
<dbReference type="EMBL" id="JAJSPL020000078">
    <property type="protein sequence ID" value="KAK7728762.1"/>
    <property type="molecule type" value="Genomic_DNA"/>
</dbReference>
<protein>
    <submittedName>
        <fullName evidence="2">Uncharacterized protein</fullName>
    </submittedName>
</protein>
<accession>A0AAN9TVA3</accession>
<reference evidence="2 3" key="1">
    <citation type="journal article" date="2023" name="PLoS ONE">
        <title>Cytospora paraplurivora sp. nov. isolated from orchards with fruit tree decline syndrome in Ontario, Canada.</title>
        <authorList>
            <person name="Ilyukhin E."/>
            <person name="Nguyen H.D.T."/>
            <person name="Castle A.J."/>
            <person name="Ellouze W."/>
        </authorList>
    </citation>
    <scope>NUCLEOTIDE SEQUENCE [LARGE SCALE GENOMIC DNA]</scope>
    <source>
        <strain evidence="2 3">FDS-564</strain>
    </source>
</reference>
<feature type="region of interest" description="Disordered" evidence="1">
    <location>
        <begin position="53"/>
        <end position="85"/>
    </location>
</feature>